<feature type="transmembrane region" description="Helical" evidence="5">
    <location>
        <begin position="98"/>
        <end position="123"/>
    </location>
</feature>
<evidence type="ECO:0000313" key="7">
    <source>
        <dbReference type="Proteomes" id="UP000241421"/>
    </source>
</evidence>
<proteinExistence type="predicted"/>
<dbReference type="Gene3D" id="1.20.1740.10">
    <property type="entry name" value="Amino acid/polyamine transporter I"/>
    <property type="match status" value="1"/>
</dbReference>
<sequence length="458" mass="47813">MLRTKPVPIAEDPQASPRAVIGLGAAIALIIGVVVGAGIFKAPAMVAGMTGSAPLMFAAWALGGLMSLVGALCYAELGTAYASAGGDYHFLHRAYGRSVSFLFAWARFSVIATGSIALLGFVFGDYANQLLPLGASGPAYYAAAAIVVLSWLNIRSVRAGTTAQAWLTGIEVGGLLLIVFAALALVGDGAAAPPAVAAGAPPASFGLAMVFVLLTYGGWNEAAYLGAELKDARRNMVRALVVSLLAITALYLLVTWAYWKGLGLAGMRRSDAIAADLLRVAFGPAGAAIISAIVATASVTSINATIIVGARSSYAAGRDWPALSLLGKWDERRGTPVNALRIQCAAALVLVLAGAWTGSGFKSMVEFTAPVFWLFFLLSGVSLFVLRAREPDTPRPFKVPLFPLLPLLFCAMCAYMLWASLSYVHNQSLGGWNAAWIGVAVLLVGCVLLLFMRRGRPA</sequence>
<evidence type="ECO:0000256" key="5">
    <source>
        <dbReference type="SAM" id="Phobius"/>
    </source>
</evidence>
<evidence type="ECO:0000313" key="6">
    <source>
        <dbReference type="EMBL" id="PWF46081.1"/>
    </source>
</evidence>
<keyword evidence="3 5" id="KW-1133">Transmembrane helix</keyword>
<dbReference type="OrthoDB" id="6743928at2"/>
<feature type="transmembrane region" description="Helical" evidence="5">
    <location>
        <begin position="199"/>
        <end position="219"/>
    </location>
</feature>
<comment type="subcellular location">
    <subcellularLocation>
        <location evidence="1">Membrane</location>
        <topology evidence="1">Multi-pass membrane protein</topology>
    </subcellularLocation>
</comment>
<feature type="transmembrane region" description="Helical" evidence="5">
    <location>
        <begin position="371"/>
        <end position="389"/>
    </location>
</feature>
<evidence type="ECO:0000256" key="3">
    <source>
        <dbReference type="ARBA" id="ARBA00022989"/>
    </source>
</evidence>
<dbReference type="PANTHER" id="PTHR11785:SF512">
    <property type="entry name" value="SOBREMESA, ISOFORM B"/>
    <property type="match status" value="1"/>
</dbReference>
<keyword evidence="2 5" id="KW-0812">Transmembrane</keyword>
<name>A0A2U2HIB8_9BURK</name>
<dbReference type="InterPro" id="IPR002293">
    <property type="entry name" value="AA/rel_permease1"/>
</dbReference>
<comment type="caution">
    <text evidence="6">The sequence shown here is derived from an EMBL/GenBank/DDBJ whole genome shotgun (WGS) entry which is preliminary data.</text>
</comment>
<keyword evidence="4 5" id="KW-0472">Membrane</keyword>
<feature type="transmembrane region" description="Helical" evidence="5">
    <location>
        <begin position="52"/>
        <end position="77"/>
    </location>
</feature>
<evidence type="ECO:0000256" key="1">
    <source>
        <dbReference type="ARBA" id="ARBA00004141"/>
    </source>
</evidence>
<dbReference type="AlphaFoldDB" id="A0A2U2HIB8"/>
<feature type="transmembrane region" description="Helical" evidence="5">
    <location>
        <begin position="166"/>
        <end position="187"/>
    </location>
</feature>
<dbReference type="PANTHER" id="PTHR11785">
    <property type="entry name" value="AMINO ACID TRANSPORTER"/>
    <property type="match status" value="1"/>
</dbReference>
<dbReference type="EMBL" id="PXWF02000245">
    <property type="protein sequence ID" value="PWF46081.1"/>
    <property type="molecule type" value="Genomic_DNA"/>
</dbReference>
<dbReference type="PIRSF" id="PIRSF006060">
    <property type="entry name" value="AA_transporter"/>
    <property type="match status" value="1"/>
</dbReference>
<feature type="transmembrane region" description="Helical" evidence="5">
    <location>
        <begin position="135"/>
        <end position="154"/>
    </location>
</feature>
<dbReference type="RefSeq" id="WP_106758432.1">
    <property type="nucleotide sequence ID" value="NZ_PXWF02000245.1"/>
</dbReference>
<feature type="transmembrane region" description="Helical" evidence="5">
    <location>
        <begin position="285"/>
        <end position="308"/>
    </location>
</feature>
<accession>A0A2U2HIB8</accession>
<dbReference type="GO" id="GO:0015179">
    <property type="term" value="F:L-amino acid transmembrane transporter activity"/>
    <property type="evidence" value="ECO:0007669"/>
    <property type="project" value="TreeGrafter"/>
</dbReference>
<evidence type="ECO:0000256" key="2">
    <source>
        <dbReference type="ARBA" id="ARBA00022692"/>
    </source>
</evidence>
<gene>
    <name evidence="6" type="ORF">C7C56_016305</name>
</gene>
<organism evidence="6 7">
    <name type="scientific">Massilia glaciei</name>
    <dbReference type="NCBI Taxonomy" id="1524097"/>
    <lineage>
        <taxon>Bacteria</taxon>
        <taxon>Pseudomonadati</taxon>
        <taxon>Pseudomonadota</taxon>
        <taxon>Betaproteobacteria</taxon>
        <taxon>Burkholderiales</taxon>
        <taxon>Oxalobacteraceae</taxon>
        <taxon>Telluria group</taxon>
        <taxon>Massilia</taxon>
    </lineage>
</organism>
<feature type="transmembrane region" description="Helical" evidence="5">
    <location>
        <begin position="239"/>
        <end position="259"/>
    </location>
</feature>
<dbReference type="GO" id="GO:0016020">
    <property type="term" value="C:membrane"/>
    <property type="evidence" value="ECO:0007669"/>
    <property type="project" value="UniProtKB-SubCell"/>
</dbReference>
<dbReference type="InterPro" id="IPR050598">
    <property type="entry name" value="AminoAcid_Transporter"/>
</dbReference>
<feature type="transmembrane region" description="Helical" evidence="5">
    <location>
        <begin position="433"/>
        <end position="452"/>
    </location>
</feature>
<reference evidence="6 7" key="1">
    <citation type="submission" date="2018-04" db="EMBL/GenBank/DDBJ databases">
        <title>Massilia violaceinigra sp. nov., a novel purple-pigmented bacterium isolated from Tianshan glacier, Xinjiang, China.</title>
        <authorList>
            <person name="Wang H."/>
        </authorList>
    </citation>
    <scope>NUCLEOTIDE SEQUENCE [LARGE SCALE GENOMIC DNA]</scope>
    <source>
        <strain evidence="6 7">B448-2</strain>
    </source>
</reference>
<evidence type="ECO:0000256" key="4">
    <source>
        <dbReference type="ARBA" id="ARBA00023136"/>
    </source>
</evidence>
<protein>
    <submittedName>
        <fullName evidence="6">Amino acid permease</fullName>
    </submittedName>
</protein>
<feature type="transmembrane region" description="Helical" evidence="5">
    <location>
        <begin position="401"/>
        <end position="421"/>
    </location>
</feature>
<dbReference type="Pfam" id="PF13520">
    <property type="entry name" value="AA_permease_2"/>
    <property type="match status" value="1"/>
</dbReference>
<feature type="transmembrane region" description="Helical" evidence="5">
    <location>
        <begin position="338"/>
        <end position="359"/>
    </location>
</feature>
<feature type="transmembrane region" description="Helical" evidence="5">
    <location>
        <begin position="20"/>
        <end position="40"/>
    </location>
</feature>
<dbReference type="Proteomes" id="UP000241421">
    <property type="component" value="Unassembled WGS sequence"/>
</dbReference>
<keyword evidence="7" id="KW-1185">Reference proteome</keyword>